<gene>
    <name evidence="2" type="ORF">MMEN_LOCUS19251</name>
</gene>
<reference evidence="2" key="1">
    <citation type="submission" date="2021-05" db="EMBL/GenBank/DDBJ databases">
        <authorList>
            <person name="Tigano A."/>
        </authorList>
    </citation>
    <scope>NUCLEOTIDE SEQUENCE</scope>
</reference>
<evidence type="ECO:0000313" key="2">
    <source>
        <dbReference type="EMBL" id="CAG6014204.1"/>
    </source>
</evidence>
<comment type="caution">
    <text evidence="2">The sequence shown here is derived from an EMBL/GenBank/DDBJ whole genome shotgun (WGS) entry which is preliminary data.</text>
</comment>
<evidence type="ECO:0000313" key="3">
    <source>
        <dbReference type="Proteomes" id="UP000677803"/>
    </source>
</evidence>
<feature type="compositionally biased region" description="Basic and acidic residues" evidence="1">
    <location>
        <begin position="30"/>
        <end position="43"/>
    </location>
</feature>
<feature type="compositionally biased region" description="Polar residues" evidence="1">
    <location>
        <begin position="95"/>
        <end position="104"/>
    </location>
</feature>
<proteinExistence type="predicted"/>
<accession>A0A8S4BRX4</accession>
<dbReference type="Proteomes" id="UP000677803">
    <property type="component" value="Unassembled WGS sequence"/>
</dbReference>
<feature type="region of interest" description="Disordered" evidence="1">
    <location>
        <begin position="1"/>
        <end position="47"/>
    </location>
</feature>
<dbReference type="EMBL" id="CAJRST010038888">
    <property type="protein sequence ID" value="CAG6014204.1"/>
    <property type="molecule type" value="Genomic_DNA"/>
</dbReference>
<sequence length="104" mass="11826">RRCEGGASTNQNCRGTAVHDPTCTQRSRKTGMEARVEDDHQTDPGDIQHFQKHVFRCKKPWRGNEKWQVKAACSQPDSLCPCAANRKKGRKPPHQTHQWLPSPP</sequence>
<protein>
    <submittedName>
        <fullName evidence="2">(Atlantic silverside) hypothetical protein</fullName>
    </submittedName>
</protein>
<dbReference type="AlphaFoldDB" id="A0A8S4BRX4"/>
<feature type="compositionally biased region" description="Basic residues" evidence="1">
    <location>
        <begin position="85"/>
        <end position="94"/>
    </location>
</feature>
<organism evidence="2 3">
    <name type="scientific">Menidia menidia</name>
    <name type="common">Atlantic silverside</name>
    <dbReference type="NCBI Taxonomy" id="238744"/>
    <lineage>
        <taxon>Eukaryota</taxon>
        <taxon>Metazoa</taxon>
        <taxon>Chordata</taxon>
        <taxon>Craniata</taxon>
        <taxon>Vertebrata</taxon>
        <taxon>Euteleostomi</taxon>
        <taxon>Actinopterygii</taxon>
        <taxon>Neopterygii</taxon>
        <taxon>Teleostei</taxon>
        <taxon>Neoteleostei</taxon>
        <taxon>Acanthomorphata</taxon>
        <taxon>Ovalentaria</taxon>
        <taxon>Atherinomorphae</taxon>
        <taxon>Atheriniformes</taxon>
        <taxon>Atherinopsidae</taxon>
        <taxon>Menidiinae</taxon>
        <taxon>Menidia</taxon>
    </lineage>
</organism>
<feature type="non-terminal residue" evidence="2">
    <location>
        <position position="1"/>
    </location>
</feature>
<feature type="region of interest" description="Disordered" evidence="1">
    <location>
        <begin position="84"/>
        <end position="104"/>
    </location>
</feature>
<evidence type="ECO:0000256" key="1">
    <source>
        <dbReference type="SAM" id="MobiDB-lite"/>
    </source>
</evidence>
<name>A0A8S4BRX4_9TELE</name>
<keyword evidence="3" id="KW-1185">Reference proteome</keyword>